<dbReference type="Gene3D" id="3.10.20.90">
    <property type="entry name" value="Phosphatidylinositol 3-kinase Catalytic Subunit, Chain A, domain 1"/>
    <property type="match status" value="1"/>
</dbReference>
<dbReference type="PROSITE" id="PS50053">
    <property type="entry name" value="UBIQUITIN_2"/>
    <property type="match status" value="1"/>
</dbReference>
<dbReference type="EMBL" id="JAXCGZ010015184">
    <property type="protein sequence ID" value="KAK7070950.1"/>
    <property type="molecule type" value="Genomic_DNA"/>
</dbReference>
<dbReference type="PANTHER" id="PTHR13169">
    <property type="entry name" value="UBIQUITIN-LIKE PROTEIN 3 HCG-1 PROTEIN"/>
    <property type="match status" value="1"/>
</dbReference>
<dbReference type="InterPro" id="IPR029071">
    <property type="entry name" value="Ubiquitin-like_domsf"/>
</dbReference>
<keyword evidence="4" id="KW-1185">Reference proteome</keyword>
<feature type="region of interest" description="Disordered" evidence="1">
    <location>
        <begin position="152"/>
        <end position="182"/>
    </location>
</feature>
<dbReference type="InterPro" id="IPR040015">
    <property type="entry name" value="UBL3-like"/>
</dbReference>
<dbReference type="AlphaFoldDB" id="A0AAN8WRJ5"/>
<dbReference type="InterPro" id="IPR047977">
    <property type="entry name" value="UBL3_Ubl_met"/>
</dbReference>
<reference evidence="3 4" key="1">
    <citation type="submission" date="2023-11" db="EMBL/GenBank/DDBJ databases">
        <title>Halocaridina rubra genome assembly.</title>
        <authorList>
            <person name="Smith C."/>
        </authorList>
    </citation>
    <scope>NUCLEOTIDE SEQUENCE [LARGE SCALE GENOMIC DNA]</scope>
    <source>
        <strain evidence="3">EP-1</strain>
        <tissue evidence="3">Whole</tissue>
    </source>
</reference>
<sequence length="182" mass="20062">MHQPKLTVVPKADKPTPGPSHPGEEHLYSPSQICLVPLSWKALMTQNKFLSPSLLQLWHIKKTSSSSMVQINLRLILVSGKTKEFLFSPSESAGDIAQFVFDNWPQEWADESVSKAEILRLIYQGRFLHGNVTLGALGLPAGKTCVMHLVPRENLPEPNSQDQRQKSKGGTSSCCSPSCSIL</sequence>
<name>A0AAN8WRJ5_HALRR</name>
<evidence type="ECO:0000256" key="1">
    <source>
        <dbReference type="SAM" id="MobiDB-lite"/>
    </source>
</evidence>
<feature type="domain" description="Ubiquitin-like" evidence="2">
    <location>
        <begin position="69"/>
        <end position="154"/>
    </location>
</feature>
<dbReference type="PANTHER" id="PTHR13169:SF0">
    <property type="entry name" value="UBIQUITIN-LIKE PROTEIN 3"/>
    <property type="match status" value="1"/>
</dbReference>
<dbReference type="CDD" id="cd17048">
    <property type="entry name" value="Ubl_UBL3"/>
    <property type="match status" value="1"/>
</dbReference>
<dbReference type="Pfam" id="PF13881">
    <property type="entry name" value="Rad60-SLD_2"/>
    <property type="match status" value="1"/>
</dbReference>
<dbReference type="InterPro" id="IPR039540">
    <property type="entry name" value="UBL3-like_ubiquitin_dom"/>
</dbReference>
<feature type="compositionally biased region" description="Low complexity" evidence="1">
    <location>
        <begin position="172"/>
        <end position="182"/>
    </location>
</feature>
<comment type="caution">
    <text evidence="3">The sequence shown here is derived from an EMBL/GenBank/DDBJ whole genome shotgun (WGS) entry which is preliminary data.</text>
</comment>
<evidence type="ECO:0000259" key="2">
    <source>
        <dbReference type="PROSITE" id="PS50053"/>
    </source>
</evidence>
<dbReference type="SUPFAM" id="SSF54236">
    <property type="entry name" value="Ubiquitin-like"/>
    <property type="match status" value="1"/>
</dbReference>
<evidence type="ECO:0000313" key="4">
    <source>
        <dbReference type="Proteomes" id="UP001381693"/>
    </source>
</evidence>
<proteinExistence type="predicted"/>
<organism evidence="3 4">
    <name type="scientific">Halocaridina rubra</name>
    <name type="common">Hawaiian red shrimp</name>
    <dbReference type="NCBI Taxonomy" id="373956"/>
    <lineage>
        <taxon>Eukaryota</taxon>
        <taxon>Metazoa</taxon>
        <taxon>Ecdysozoa</taxon>
        <taxon>Arthropoda</taxon>
        <taxon>Crustacea</taxon>
        <taxon>Multicrustacea</taxon>
        <taxon>Malacostraca</taxon>
        <taxon>Eumalacostraca</taxon>
        <taxon>Eucarida</taxon>
        <taxon>Decapoda</taxon>
        <taxon>Pleocyemata</taxon>
        <taxon>Caridea</taxon>
        <taxon>Atyoidea</taxon>
        <taxon>Atyidae</taxon>
        <taxon>Halocaridina</taxon>
    </lineage>
</organism>
<evidence type="ECO:0000313" key="3">
    <source>
        <dbReference type="EMBL" id="KAK7070950.1"/>
    </source>
</evidence>
<gene>
    <name evidence="3" type="primary">UBL3</name>
    <name evidence="3" type="ORF">SK128_004433</name>
</gene>
<dbReference type="InterPro" id="IPR000626">
    <property type="entry name" value="Ubiquitin-like_dom"/>
</dbReference>
<feature type="region of interest" description="Disordered" evidence="1">
    <location>
        <begin position="1"/>
        <end position="27"/>
    </location>
</feature>
<protein>
    <submittedName>
        <fullName evidence="3">Ubiquitin-like protein 3</fullName>
    </submittedName>
</protein>
<dbReference type="Proteomes" id="UP001381693">
    <property type="component" value="Unassembled WGS sequence"/>
</dbReference>
<accession>A0AAN8WRJ5</accession>